<proteinExistence type="predicted"/>
<dbReference type="Gramene" id="Psat02G0050100-T1">
    <property type="protein sequence ID" value="KAI5433240.1"/>
    <property type="gene ID" value="KIW84_020501"/>
</dbReference>
<gene>
    <name evidence="1" type="ORF">KIW84_020501</name>
</gene>
<dbReference type="Proteomes" id="UP001058974">
    <property type="component" value="Chromosome 2"/>
</dbReference>
<organism evidence="1 2">
    <name type="scientific">Pisum sativum</name>
    <name type="common">Garden pea</name>
    <name type="synonym">Lathyrus oleraceus</name>
    <dbReference type="NCBI Taxonomy" id="3888"/>
    <lineage>
        <taxon>Eukaryota</taxon>
        <taxon>Viridiplantae</taxon>
        <taxon>Streptophyta</taxon>
        <taxon>Embryophyta</taxon>
        <taxon>Tracheophyta</taxon>
        <taxon>Spermatophyta</taxon>
        <taxon>Magnoliopsida</taxon>
        <taxon>eudicotyledons</taxon>
        <taxon>Gunneridae</taxon>
        <taxon>Pentapetalae</taxon>
        <taxon>rosids</taxon>
        <taxon>fabids</taxon>
        <taxon>Fabales</taxon>
        <taxon>Fabaceae</taxon>
        <taxon>Papilionoideae</taxon>
        <taxon>50 kb inversion clade</taxon>
        <taxon>NPAAA clade</taxon>
        <taxon>Hologalegina</taxon>
        <taxon>IRL clade</taxon>
        <taxon>Fabeae</taxon>
        <taxon>Lathyrus</taxon>
    </lineage>
</organism>
<evidence type="ECO:0000313" key="1">
    <source>
        <dbReference type="EMBL" id="KAI5433240.1"/>
    </source>
</evidence>
<comment type="caution">
    <text evidence="1">The sequence shown here is derived from an EMBL/GenBank/DDBJ whole genome shotgun (WGS) entry which is preliminary data.</text>
</comment>
<keyword evidence="2" id="KW-1185">Reference proteome</keyword>
<dbReference type="AlphaFoldDB" id="A0A9D4Y9B0"/>
<protein>
    <submittedName>
        <fullName evidence="1">Uncharacterized protein</fullName>
    </submittedName>
</protein>
<evidence type="ECO:0000313" key="2">
    <source>
        <dbReference type="Proteomes" id="UP001058974"/>
    </source>
</evidence>
<name>A0A9D4Y9B0_PEA</name>
<dbReference type="EMBL" id="JAMSHJ010000002">
    <property type="protein sequence ID" value="KAI5433240.1"/>
    <property type="molecule type" value="Genomic_DNA"/>
</dbReference>
<sequence>MVSFPFSNNNPSSFLPPARYGRTLPLSSRNNPFIPSYLPNSSRIPSPNLGNTALIPSFLPNSSLISSLRSGNTPLIHPNLPNSSQISSSISGNTSLIHSYPLNTSQNSSSNGVTTRYRSSSRPILHNQMNFRYFPYRGGSNHTNNLNSLVLNDFNLRSRINLNSYQDLEDISIPNANPNNNNNNSLILNDSNPGSRIDLNNYQGHGNANSESTMEHHVFNIGEAGAWREPATTSVVSFNETQTQRKELLLFKDDKNILPSNSVIQIDDSDDDDEHLDLSLHL</sequence>
<reference evidence="1 2" key="1">
    <citation type="journal article" date="2022" name="Nat. Genet.">
        <title>Improved pea reference genome and pan-genome highlight genomic features and evolutionary characteristics.</title>
        <authorList>
            <person name="Yang T."/>
            <person name="Liu R."/>
            <person name="Luo Y."/>
            <person name="Hu S."/>
            <person name="Wang D."/>
            <person name="Wang C."/>
            <person name="Pandey M.K."/>
            <person name="Ge S."/>
            <person name="Xu Q."/>
            <person name="Li N."/>
            <person name="Li G."/>
            <person name="Huang Y."/>
            <person name="Saxena R.K."/>
            <person name="Ji Y."/>
            <person name="Li M."/>
            <person name="Yan X."/>
            <person name="He Y."/>
            <person name="Liu Y."/>
            <person name="Wang X."/>
            <person name="Xiang C."/>
            <person name="Varshney R.K."/>
            <person name="Ding H."/>
            <person name="Gao S."/>
            <person name="Zong X."/>
        </authorList>
    </citation>
    <scope>NUCLEOTIDE SEQUENCE [LARGE SCALE GENOMIC DNA]</scope>
    <source>
        <strain evidence="1 2">cv. Zhongwan 6</strain>
    </source>
</reference>
<accession>A0A9D4Y9B0</accession>